<comment type="subcellular location">
    <subcellularLocation>
        <location evidence="1">Cell membrane</location>
        <topology evidence="1">Single-pass membrane protein</topology>
    </subcellularLocation>
</comment>
<dbReference type="SUPFAM" id="SSF103088">
    <property type="entry name" value="OmpA-like"/>
    <property type="match status" value="1"/>
</dbReference>
<accession>A0A0J1JWC6</accession>
<dbReference type="EMBL" id="LDOT01000009">
    <property type="protein sequence ID" value="KLV06597.1"/>
    <property type="molecule type" value="Genomic_DNA"/>
</dbReference>
<dbReference type="InterPro" id="IPR006665">
    <property type="entry name" value="OmpA-like"/>
</dbReference>
<dbReference type="InterPro" id="IPR025713">
    <property type="entry name" value="MotB-like_N_dom"/>
</dbReference>
<keyword evidence="10" id="KW-0418">Kinase</keyword>
<proteinExistence type="inferred from homology"/>
<dbReference type="InterPro" id="IPR036737">
    <property type="entry name" value="OmpA-like_sf"/>
</dbReference>
<feature type="domain" description="OmpA-like" evidence="9">
    <location>
        <begin position="171"/>
        <end position="291"/>
    </location>
</feature>
<dbReference type="PROSITE" id="PS51123">
    <property type="entry name" value="OMPA_2"/>
    <property type="match status" value="1"/>
</dbReference>
<sequence length="342" mass="37971">MANDHPIIIIKKKKGGHHDESHGGAWKVAFADFAIAMMAFFMVLWIMEIASQEEREEIQYQLQNSSVFDSMDNLFDIRNSPFPIDFGGQASPFENPVQSKFNGPNALGPSLHQQLPEGEIAANAGRGRQLNSMLKGQYLTTSQLSMLANEVSQMAEALSASSNVVLELVPQGLRILIQDTDHHSMFSRGSAVITPFFEDMLFELAPMLGQIKNRLVISGHTDNTHYRSKTYSNWNLSGDRALAARQFMVDTGLPPENVMQVVAMAERMLIDEKHPTSGQNRRIEIMVLTPEADAQLAMLFGKGGSQQLSQSQAPHHQGLALEQARHFAETNQPVSRLDVMVN</sequence>
<evidence type="ECO:0000256" key="8">
    <source>
        <dbReference type="SAM" id="Phobius"/>
    </source>
</evidence>
<dbReference type="Gene3D" id="3.30.1330.60">
    <property type="entry name" value="OmpA-like domain"/>
    <property type="match status" value="1"/>
</dbReference>
<evidence type="ECO:0000256" key="6">
    <source>
        <dbReference type="ARBA" id="ARBA00023136"/>
    </source>
</evidence>
<evidence type="ECO:0000256" key="5">
    <source>
        <dbReference type="ARBA" id="ARBA00022989"/>
    </source>
</evidence>
<evidence type="ECO:0000256" key="3">
    <source>
        <dbReference type="ARBA" id="ARBA00022475"/>
    </source>
</evidence>
<evidence type="ECO:0000256" key="7">
    <source>
        <dbReference type="PROSITE-ProRule" id="PRU00473"/>
    </source>
</evidence>
<evidence type="ECO:0000256" key="2">
    <source>
        <dbReference type="ARBA" id="ARBA00008914"/>
    </source>
</evidence>
<dbReference type="OrthoDB" id="9809186at2"/>
<dbReference type="PANTHER" id="PTHR30329:SF21">
    <property type="entry name" value="LIPOPROTEIN YIAD-RELATED"/>
    <property type="match status" value="1"/>
</dbReference>
<evidence type="ECO:0000256" key="4">
    <source>
        <dbReference type="ARBA" id="ARBA00022692"/>
    </source>
</evidence>
<comment type="caution">
    <text evidence="10">The sequence shown here is derived from an EMBL/GenBank/DDBJ whole genome shotgun (WGS) entry which is preliminary data.</text>
</comment>
<keyword evidence="3" id="KW-1003">Cell membrane</keyword>
<dbReference type="CDD" id="cd07185">
    <property type="entry name" value="OmpA_C-like"/>
    <property type="match status" value="1"/>
</dbReference>
<keyword evidence="5 8" id="KW-1133">Transmembrane helix</keyword>
<dbReference type="Pfam" id="PF13677">
    <property type="entry name" value="MotB_plug"/>
    <property type="match status" value="1"/>
</dbReference>
<keyword evidence="10" id="KW-0808">Transferase</keyword>
<evidence type="ECO:0000256" key="1">
    <source>
        <dbReference type="ARBA" id="ARBA00004162"/>
    </source>
</evidence>
<dbReference type="GO" id="GO:0005886">
    <property type="term" value="C:plasma membrane"/>
    <property type="evidence" value="ECO:0007669"/>
    <property type="project" value="UniProtKB-SubCell"/>
</dbReference>
<keyword evidence="11" id="KW-1185">Reference proteome</keyword>
<keyword evidence="4 8" id="KW-0812">Transmembrane</keyword>
<dbReference type="Pfam" id="PF00691">
    <property type="entry name" value="OmpA"/>
    <property type="match status" value="1"/>
</dbReference>
<dbReference type="GO" id="GO:0016301">
    <property type="term" value="F:kinase activity"/>
    <property type="evidence" value="ECO:0007669"/>
    <property type="project" value="UniProtKB-KW"/>
</dbReference>
<dbReference type="STRING" id="1195763.ABT56_08175"/>
<dbReference type="AlphaFoldDB" id="A0A0J1JWC6"/>
<gene>
    <name evidence="10" type="ORF">ABT56_08175</name>
</gene>
<dbReference type="PANTHER" id="PTHR30329">
    <property type="entry name" value="STATOR ELEMENT OF FLAGELLAR MOTOR COMPLEX"/>
    <property type="match status" value="1"/>
</dbReference>
<organism evidence="10 11">
    <name type="scientific">Photobacterium aquae</name>
    <dbReference type="NCBI Taxonomy" id="1195763"/>
    <lineage>
        <taxon>Bacteria</taxon>
        <taxon>Pseudomonadati</taxon>
        <taxon>Pseudomonadota</taxon>
        <taxon>Gammaproteobacteria</taxon>
        <taxon>Vibrionales</taxon>
        <taxon>Vibrionaceae</taxon>
        <taxon>Photobacterium</taxon>
    </lineage>
</organism>
<keyword evidence="6 7" id="KW-0472">Membrane</keyword>
<protein>
    <submittedName>
        <fullName evidence="10">Histidine kinase</fullName>
    </submittedName>
</protein>
<dbReference type="InterPro" id="IPR050330">
    <property type="entry name" value="Bact_OuterMem_StrucFunc"/>
</dbReference>
<feature type="transmembrane region" description="Helical" evidence="8">
    <location>
        <begin position="28"/>
        <end position="47"/>
    </location>
</feature>
<evidence type="ECO:0000259" key="9">
    <source>
        <dbReference type="PROSITE" id="PS51123"/>
    </source>
</evidence>
<dbReference type="Proteomes" id="UP000036097">
    <property type="component" value="Unassembled WGS sequence"/>
</dbReference>
<dbReference type="RefSeq" id="WP_047878389.1">
    <property type="nucleotide sequence ID" value="NZ_LDOT01000009.1"/>
</dbReference>
<name>A0A0J1JWC6_9GAMM</name>
<evidence type="ECO:0000313" key="10">
    <source>
        <dbReference type="EMBL" id="KLV06597.1"/>
    </source>
</evidence>
<evidence type="ECO:0000313" key="11">
    <source>
        <dbReference type="Proteomes" id="UP000036097"/>
    </source>
</evidence>
<comment type="similarity">
    <text evidence="2">Belongs to the MotB family.</text>
</comment>
<dbReference type="PATRIC" id="fig|1195763.3.peg.1743"/>
<reference evidence="10 11" key="1">
    <citation type="submission" date="2015-05" db="EMBL/GenBank/DDBJ databases">
        <title>Photobacterium galathea sp. nov.</title>
        <authorList>
            <person name="Machado H."/>
            <person name="Gram L."/>
        </authorList>
    </citation>
    <scope>NUCLEOTIDE SEQUENCE [LARGE SCALE GENOMIC DNA]</scope>
    <source>
        <strain evidence="10 11">CGMCC 1.12159</strain>
    </source>
</reference>